<feature type="binding site" evidence="18">
    <location>
        <position position="167"/>
    </location>
    <ligand>
        <name>K(+)</name>
        <dbReference type="ChEBI" id="CHEBI:29103"/>
    </ligand>
</feature>
<comment type="cofactor">
    <cofactor evidence="17">
        <name>Mg(2+)</name>
        <dbReference type="ChEBI" id="CHEBI:18420"/>
    </cofactor>
</comment>
<dbReference type="InterPro" id="IPR029056">
    <property type="entry name" value="Ribokinase-like"/>
</dbReference>
<evidence type="ECO:0000256" key="6">
    <source>
        <dbReference type="ARBA" id="ARBA00022741"/>
    </source>
</evidence>
<keyword evidence="6 17" id="KW-0547">Nucleotide-binding</keyword>
<keyword evidence="13" id="KW-0511">Multifunctional enzyme</keyword>
<feature type="binding site" evidence="17">
    <location>
        <position position="455"/>
    </location>
    <ligand>
        <name>(6S)-NADPHX</name>
        <dbReference type="ChEBI" id="CHEBI:64076"/>
    </ligand>
</feature>
<comment type="catalytic activity">
    <reaction evidence="15 17 19">
        <text>(6S)-NADHX + ADP = AMP + phosphate + NADH + H(+)</text>
        <dbReference type="Rhea" id="RHEA:32223"/>
        <dbReference type="ChEBI" id="CHEBI:15378"/>
        <dbReference type="ChEBI" id="CHEBI:43474"/>
        <dbReference type="ChEBI" id="CHEBI:57945"/>
        <dbReference type="ChEBI" id="CHEBI:64074"/>
        <dbReference type="ChEBI" id="CHEBI:456215"/>
        <dbReference type="ChEBI" id="CHEBI:456216"/>
        <dbReference type="EC" id="4.2.1.136"/>
    </reaction>
</comment>
<comment type="similarity">
    <text evidence="4 19">In the C-terminal section; belongs to the NnrD/CARKD family.</text>
</comment>
<reference evidence="22 23" key="2">
    <citation type="journal article" date="2012" name="Stand. Genomic Sci.">
        <title>Complete genome sequence of the sulfate-reducing firmicute Desulfotomaculum ruminis type strain (DL(T)).</title>
        <authorList>
            <person name="Spring S."/>
            <person name="Visser M."/>
            <person name="Lu M."/>
            <person name="Copeland A."/>
            <person name="Lapidus A."/>
            <person name="Lucas S."/>
            <person name="Cheng J.F."/>
            <person name="Han C."/>
            <person name="Tapia R."/>
            <person name="Goodwin L.A."/>
            <person name="Pitluck S."/>
            <person name="Ivanova N."/>
            <person name="Land M."/>
            <person name="Hauser L."/>
            <person name="Larimer F."/>
            <person name="Rohde M."/>
            <person name="Goker M."/>
            <person name="Detter J.C."/>
            <person name="Kyrpides N.C."/>
            <person name="Woyke T."/>
            <person name="Schaap P.J."/>
            <person name="Plugge C.M."/>
            <person name="Muyzer G."/>
            <person name="Kuever J."/>
            <person name="Pereira I.A."/>
            <person name="Parshina S.N."/>
            <person name="Bernier-Latmani R."/>
            <person name="Stams A.J."/>
            <person name="Klenk H.P."/>
        </authorList>
    </citation>
    <scope>NUCLEOTIDE SEQUENCE [LARGE SCALE GENOMIC DNA]</scope>
    <source>
        <strain evidence="23">ATCC 23193 / DSM 2154 / NCIB 8452 / DL</strain>
    </source>
</reference>
<comment type="similarity">
    <text evidence="18">Belongs to the NnrE/AIBP family.</text>
</comment>
<dbReference type="AlphaFoldDB" id="F6DUI1"/>
<evidence type="ECO:0000256" key="5">
    <source>
        <dbReference type="ARBA" id="ARBA00022723"/>
    </source>
</evidence>
<name>F6DUI1_DESRL</name>
<dbReference type="NCBIfam" id="TIGR00196">
    <property type="entry name" value="yjeF_cterm"/>
    <property type="match status" value="1"/>
</dbReference>
<feature type="domain" description="YjeF N-terminal" evidence="21">
    <location>
        <begin position="9"/>
        <end position="221"/>
    </location>
</feature>
<dbReference type="EMBL" id="CP002780">
    <property type="protein sequence ID" value="AEG59048.1"/>
    <property type="molecule type" value="Genomic_DNA"/>
</dbReference>
<dbReference type="SUPFAM" id="SSF53613">
    <property type="entry name" value="Ribokinase-like"/>
    <property type="match status" value="1"/>
</dbReference>
<dbReference type="GO" id="GO:0005524">
    <property type="term" value="F:ATP binding"/>
    <property type="evidence" value="ECO:0007669"/>
    <property type="project" value="UniProtKB-UniRule"/>
</dbReference>
<evidence type="ECO:0000256" key="14">
    <source>
        <dbReference type="ARBA" id="ARBA00025153"/>
    </source>
</evidence>
<feature type="binding site" evidence="18">
    <location>
        <position position="164"/>
    </location>
    <ligand>
        <name>(6S)-NADPHX</name>
        <dbReference type="ChEBI" id="CHEBI:64076"/>
    </ligand>
</feature>
<comment type="catalytic activity">
    <reaction evidence="16 17 19">
        <text>(6S)-NADPHX + ADP = AMP + phosphate + NADPH + H(+)</text>
        <dbReference type="Rhea" id="RHEA:32235"/>
        <dbReference type="ChEBI" id="CHEBI:15378"/>
        <dbReference type="ChEBI" id="CHEBI:43474"/>
        <dbReference type="ChEBI" id="CHEBI:57783"/>
        <dbReference type="ChEBI" id="CHEBI:64076"/>
        <dbReference type="ChEBI" id="CHEBI:456215"/>
        <dbReference type="ChEBI" id="CHEBI:456216"/>
        <dbReference type="EC" id="4.2.1.136"/>
    </reaction>
</comment>
<dbReference type="CDD" id="cd01171">
    <property type="entry name" value="YXKO-related"/>
    <property type="match status" value="1"/>
</dbReference>
<keyword evidence="12 17" id="KW-0456">Lyase</keyword>
<feature type="binding site" evidence="18">
    <location>
        <begin position="59"/>
        <end position="63"/>
    </location>
    <ligand>
        <name>(6S)-NADPHX</name>
        <dbReference type="ChEBI" id="CHEBI:64076"/>
    </ligand>
</feature>
<evidence type="ECO:0000256" key="12">
    <source>
        <dbReference type="ARBA" id="ARBA00023239"/>
    </source>
</evidence>
<evidence type="ECO:0000256" key="18">
    <source>
        <dbReference type="HAMAP-Rule" id="MF_01966"/>
    </source>
</evidence>
<comment type="catalytic activity">
    <reaction evidence="1 18 19">
        <text>(6R)-NADHX = (6S)-NADHX</text>
        <dbReference type="Rhea" id="RHEA:32215"/>
        <dbReference type="ChEBI" id="CHEBI:64074"/>
        <dbReference type="ChEBI" id="CHEBI:64075"/>
        <dbReference type="EC" id="5.1.99.6"/>
    </reaction>
</comment>
<evidence type="ECO:0000256" key="3">
    <source>
        <dbReference type="ARBA" id="ARBA00006001"/>
    </source>
</evidence>
<comment type="function">
    <text evidence="14 19">Bifunctional enzyme that catalyzes the epimerization of the S- and R-forms of NAD(P)HX and the dehydration of the S-form of NAD(P)HX at the expense of ADP, which is converted to AMP. This allows the repair of both epimers of NAD(P)HX, a damaged form of NAD(P)H that is a result of enzymatic or heat-dependent hydration.</text>
</comment>
<organism evidence="22 23">
    <name type="scientific">Desulforamulus ruminis (strain ATCC 23193 / DSM 2154 / NCIMB 8452 / DL)</name>
    <name type="common">Desulfotomaculum ruminis</name>
    <dbReference type="NCBI Taxonomy" id="696281"/>
    <lineage>
        <taxon>Bacteria</taxon>
        <taxon>Bacillati</taxon>
        <taxon>Bacillota</taxon>
        <taxon>Clostridia</taxon>
        <taxon>Eubacteriales</taxon>
        <taxon>Peptococcaceae</taxon>
        <taxon>Desulforamulus</taxon>
    </lineage>
</organism>
<feature type="binding site" evidence="17">
    <location>
        <position position="266"/>
    </location>
    <ligand>
        <name>(6S)-NADPHX</name>
        <dbReference type="ChEBI" id="CHEBI:64076"/>
    </ligand>
</feature>
<sequence>MRVVTAAEMKKIDQLAVEQYGIPGIILMENAGLRAVEVIESLAGPIQGKTFTILVGKGNNGGDGLVVARHLHNKGARVKLLLAVKPDDLQGDARINLNIWQKMSQPVFQINQTNGINVLKMALLNTHMVVDALFGTGFRGRVNDKLGQVMNMVNASPAPVISIDIPSGLEADTGRSHGPCIRAAHTVTFGLPKVGLVLEPGATYAGTLHIVDISLPKVLTESSEIYRQLLTAEGVAAWFAPRKPDSHKGIYGRVLVVAGCRGMVGAARLASMGALRAGAGLVTLALPGSLQPVAASQMDEVMTLGLPETGEGSLAGAALDLILERCQQADALVLGPGIGTEPETRQWVQELLPQLALPSVIDADGLNALAGAAELWKQAKAPMIITPHPGELSRLLNTPVQEIQKDRIETARDAAHQWKLVTVLKGAGTVIATPDGDVYINPTGNPGMATGGSGDILAGMTASLLAQGFQPERAAAAAVYLHGLAGDLAARELGQAGMIAGDILRYVPAAFKSMEEGI</sequence>
<dbReference type="EC" id="5.1.99.6" evidence="19"/>
<comment type="similarity">
    <text evidence="3 19">In the N-terminal section; belongs to the NnrE/AIBP family.</text>
</comment>
<comment type="subunit">
    <text evidence="17">Homotetramer.</text>
</comment>
<feature type="domain" description="YjeF C-terminal" evidence="20">
    <location>
        <begin position="231"/>
        <end position="514"/>
    </location>
</feature>
<dbReference type="PROSITE" id="PS51385">
    <property type="entry name" value="YJEF_N"/>
    <property type="match status" value="1"/>
</dbReference>
<dbReference type="Proteomes" id="UP000009234">
    <property type="component" value="Chromosome"/>
</dbReference>
<dbReference type="PROSITE" id="PS51383">
    <property type="entry name" value="YJEF_C_3"/>
    <property type="match status" value="1"/>
</dbReference>
<dbReference type="Pfam" id="PF01256">
    <property type="entry name" value="Carb_kinase"/>
    <property type="match status" value="1"/>
</dbReference>
<comment type="function">
    <text evidence="17">Catalyzes the dehydration of the S-form of NAD(P)HX at the expense of ADP, which is converted to AMP. Together with NAD(P)HX epimerase, which catalyzes the epimerization of the S- and R-forms, the enzyme allows the repair of both epimers of NAD(P)HX, a damaged form of NAD(P)H that is a result of enzymatic or heat-dependent hydration.</text>
</comment>
<feature type="binding site" evidence="18">
    <location>
        <position position="131"/>
    </location>
    <ligand>
        <name>K(+)</name>
        <dbReference type="ChEBI" id="CHEBI:29103"/>
    </ligand>
</feature>
<evidence type="ECO:0000256" key="13">
    <source>
        <dbReference type="ARBA" id="ARBA00023268"/>
    </source>
</evidence>
<evidence type="ECO:0000256" key="17">
    <source>
        <dbReference type="HAMAP-Rule" id="MF_01965"/>
    </source>
</evidence>
<evidence type="ECO:0000259" key="21">
    <source>
        <dbReference type="PROSITE" id="PS51385"/>
    </source>
</evidence>
<evidence type="ECO:0000256" key="19">
    <source>
        <dbReference type="PIRNR" id="PIRNR017184"/>
    </source>
</evidence>
<comment type="function">
    <text evidence="18">Catalyzes the epimerization of the S- and R-forms of NAD(P)HX, a damaged form of NAD(P)H that is a result of enzymatic or heat-dependent hydration. This is a prerequisite for the S-specific NAD(P)H-hydrate dehydratase to allow the repair of both epimers of NAD(P)HX.</text>
</comment>
<dbReference type="eggNOG" id="COG0063">
    <property type="taxonomic scope" value="Bacteria"/>
</dbReference>
<feature type="binding site" evidence="17">
    <location>
        <begin position="425"/>
        <end position="429"/>
    </location>
    <ligand>
        <name>AMP</name>
        <dbReference type="ChEBI" id="CHEBI:456215"/>
    </ligand>
</feature>
<evidence type="ECO:0000313" key="23">
    <source>
        <dbReference type="Proteomes" id="UP000009234"/>
    </source>
</evidence>
<evidence type="ECO:0000256" key="16">
    <source>
        <dbReference type="ARBA" id="ARBA00049209"/>
    </source>
</evidence>
<dbReference type="KEGG" id="dru:Desru_0765"/>
<keyword evidence="23" id="KW-1185">Reference proteome</keyword>
<dbReference type="GO" id="GO:0046872">
    <property type="term" value="F:metal ion binding"/>
    <property type="evidence" value="ECO:0007669"/>
    <property type="project" value="UniProtKB-UniRule"/>
</dbReference>
<dbReference type="InterPro" id="IPR030677">
    <property type="entry name" value="Nnr"/>
</dbReference>
<keyword evidence="9 18" id="KW-0630">Potassium</keyword>
<keyword evidence="5 18" id="KW-0479">Metal-binding</keyword>
<dbReference type="InterPro" id="IPR036652">
    <property type="entry name" value="YjeF_N_dom_sf"/>
</dbReference>
<feature type="binding site" evidence="18">
    <location>
        <position position="60"/>
    </location>
    <ligand>
        <name>K(+)</name>
        <dbReference type="ChEBI" id="CHEBI:29103"/>
    </ligand>
</feature>
<evidence type="ECO:0000313" key="22">
    <source>
        <dbReference type="EMBL" id="AEG59048.1"/>
    </source>
</evidence>
<keyword evidence="7 17" id="KW-0067">ATP-binding</keyword>
<dbReference type="FunFam" id="3.40.50.10260:FF:000003">
    <property type="entry name" value="Multifunctional fusion protein"/>
    <property type="match status" value="1"/>
</dbReference>
<dbReference type="NCBIfam" id="TIGR00197">
    <property type="entry name" value="yjeF_nterm"/>
    <property type="match status" value="1"/>
</dbReference>
<dbReference type="InterPro" id="IPR004443">
    <property type="entry name" value="YjeF_N_dom"/>
</dbReference>
<evidence type="ECO:0000256" key="7">
    <source>
        <dbReference type="ARBA" id="ARBA00022840"/>
    </source>
</evidence>
<keyword evidence="10 17" id="KW-0520">NAD</keyword>
<dbReference type="GO" id="GO:0016301">
    <property type="term" value="F:kinase activity"/>
    <property type="evidence" value="ECO:0007669"/>
    <property type="project" value="UniProtKB-KW"/>
</dbReference>
<dbReference type="PANTHER" id="PTHR12592:SF0">
    <property type="entry name" value="ATP-DEPENDENT (S)-NAD(P)H-HYDRATE DEHYDRATASE"/>
    <property type="match status" value="1"/>
</dbReference>
<dbReference type="GO" id="GO:0046496">
    <property type="term" value="P:nicotinamide nucleotide metabolic process"/>
    <property type="evidence" value="ECO:0007669"/>
    <property type="project" value="UniProtKB-UniRule"/>
</dbReference>
<feature type="binding site" evidence="17">
    <location>
        <position position="337"/>
    </location>
    <ligand>
        <name>(6S)-NADPHX</name>
        <dbReference type="ChEBI" id="CHEBI:64076"/>
    </ligand>
</feature>
<gene>
    <name evidence="17" type="primary">nnrD</name>
    <name evidence="18" type="synonym">nnrE</name>
    <name evidence="22" type="ordered locus">Desru_0765</name>
</gene>
<keyword evidence="8 17" id="KW-0521">NADP</keyword>
<evidence type="ECO:0000256" key="1">
    <source>
        <dbReference type="ARBA" id="ARBA00000013"/>
    </source>
</evidence>
<dbReference type="GO" id="GO:0052856">
    <property type="term" value="F:NAD(P)HX epimerase activity"/>
    <property type="evidence" value="ECO:0007669"/>
    <property type="project" value="UniProtKB-UniRule"/>
</dbReference>
<dbReference type="Gene3D" id="3.40.50.10260">
    <property type="entry name" value="YjeF N-terminal domain"/>
    <property type="match status" value="1"/>
</dbReference>
<evidence type="ECO:0000256" key="11">
    <source>
        <dbReference type="ARBA" id="ARBA00023235"/>
    </source>
</evidence>
<comment type="similarity">
    <text evidence="17">Belongs to the NnrD/CARKD family.</text>
</comment>
<feature type="binding site" evidence="17">
    <location>
        <position position="388"/>
    </location>
    <ligand>
        <name>(6S)-NADPHX</name>
        <dbReference type="ChEBI" id="CHEBI:64076"/>
    </ligand>
</feature>
<feature type="binding site" evidence="18">
    <location>
        <begin position="135"/>
        <end position="141"/>
    </location>
    <ligand>
        <name>(6S)-NADPHX</name>
        <dbReference type="ChEBI" id="CHEBI:64076"/>
    </ligand>
</feature>
<reference evidence="23" key="1">
    <citation type="submission" date="2011-05" db="EMBL/GenBank/DDBJ databases">
        <title>Complete sequence of Desulfotomaculum ruminis DSM 2154.</title>
        <authorList>
            <person name="Lucas S."/>
            <person name="Copeland A."/>
            <person name="Lapidus A."/>
            <person name="Cheng J.-F."/>
            <person name="Goodwin L."/>
            <person name="Pitluck S."/>
            <person name="Lu M."/>
            <person name="Detter J.C."/>
            <person name="Han C."/>
            <person name="Tapia R."/>
            <person name="Land M."/>
            <person name="Hauser L."/>
            <person name="Kyrpides N."/>
            <person name="Ivanova N."/>
            <person name="Mikhailova N."/>
            <person name="Pagani I."/>
            <person name="Stams A.J.M."/>
            <person name="Plugge C.M."/>
            <person name="Muyzer G."/>
            <person name="Kuever J."/>
            <person name="Parshina S.N."/>
            <person name="Ivanova A.E."/>
            <person name="Nazina T.N."/>
            <person name="Brambilla E."/>
            <person name="Spring S."/>
            <person name="Klenk H.-P."/>
            <person name="Woyke T."/>
        </authorList>
    </citation>
    <scope>NUCLEOTIDE SEQUENCE [LARGE SCALE GENOMIC DNA]</scope>
    <source>
        <strain evidence="23">ATCC 23193 / DSM 2154 / NCIB 8452 / DL</strain>
    </source>
</reference>
<dbReference type="HAMAP" id="MF_01966">
    <property type="entry name" value="NADHX_epimerase"/>
    <property type="match status" value="1"/>
</dbReference>
<evidence type="ECO:0000256" key="2">
    <source>
        <dbReference type="ARBA" id="ARBA00000909"/>
    </source>
</evidence>
<feature type="binding site" evidence="17">
    <location>
        <position position="454"/>
    </location>
    <ligand>
        <name>AMP</name>
        <dbReference type="ChEBI" id="CHEBI:456215"/>
    </ligand>
</feature>
<evidence type="ECO:0000256" key="4">
    <source>
        <dbReference type="ARBA" id="ARBA00009524"/>
    </source>
</evidence>
<keyword evidence="22" id="KW-0418">Kinase</keyword>
<comment type="cofactor">
    <cofactor evidence="18 19">
        <name>K(+)</name>
        <dbReference type="ChEBI" id="CHEBI:29103"/>
    </cofactor>
    <text evidence="18 19">Binds 1 potassium ion per subunit.</text>
</comment>
<dbReference type="PIRSF" id="PIRSF017184">
    <property type="entry name" value="Nnr"/>
    <property type="match status" value="1"/>
</dbReference>
<dbReference type="HOGENOM" id="CLU_024853_4_1_9"/>
<accession>F6DUI1</accession>
<dbReference type="OrthoDB" id="9806925at2"/>
<dbReference type="RefSeq" id="WP_013840822.1">
    <property type="nucleotide sequence ID" value="NC_015589.1"/>
</dbReference>
<evidence type="ECO:0000259" key="20">
    <source>
        <dbReference type="PROSITE" id="PS51383"/>
    </source>
</evidence>
<dbReference type="GO" id="GO:0110051">
    <property type="term" value="P:metabolite repair"/>
    <property type="evidence" value="ECO:0007669"/>
    <property type="project" value="TreeGrafter"/>
</dbReference>
<comment type="caution">
    <text evidence="18">Lacks conserved residue(s) required for the propagation of feature annotation.</text>
</comment>
<dbReference type="GO" id="GO:0052855">
    <property type="term" value="F:ADP-dependent NAD(P)H-hydrate dehydratase activity"/>
    <property type="evidence" value="ECO:0007669"/>
    <property type="project" value="UniProtKB-UniRule"/>
</dbReference>
<evidence type="ECO:0000256" key="10">
    <source>
        <dbReference type="ARBA" id="ARBA00023027"/>
    </source>
</evidence>
<evidence type="ECO:0000256" key="9">
    <source>
        <dbReference type="ARBA" id="ARBA00022958"/>
    </source>
</evidence>
<dbReference type="SUPFAM" id="SSF64153">
    <property type="entry name" value="YjeF N-terminal domain-like"/>
    <property type="match status" value="1"/>
</dbReference>
<proteinExistence type="inferred from homology"/>
<dbReference type="eggNOG" id="COG0062">
    <property type="taxonomic scope" value="Bacteria"/>
</dbReference>
<dbReference type="HAMAP" id="MF_01965">
    <property type="entry name" value="NADHX_dehydratase"/>
    <property type="match status" value="1"/>
</dbReference>
<evidence type="ECO:0000256" key="8">
    <source>
        <dbReference type="ARBA" id="ARBA00022857"/>
    </source>
</evidence>
<comment type="catalytic activity">
    <reaction evidence="2 18 19">
        <text>(6R)-NADPHX = (6S)-NADPHX</text>
        <dbReference type="Rhea" id="RHEA:32227"/>
        <dbReference type="ChEBI" id="CHEBI:64076"/>
        <dbReference type="ChEBI" id="CHEBI:64077"/>
        <dbReference type="EC" id="5.1.99.6"/>
    </reaction>
</comment>
<dbReference type="EC" id="4.2.1.136" evidence="19"/>
<protein>
    <recommendedName>
        <fullName evidence="19">Bifunctional NAD(P)H-hydrate repair enzyme</fullName>
    </recommendedName>
    <alternativeName>
        <fullName evidence="19">Nicotinamide nucleotide repair protein</fullName>
    </alternativeName>
    <domain>
        <recommendedName>
            <fullName evidence="19">ADP-dependent (S)-NAD(P)H-hydrate dehydratase</fullName>
            <ecNumber evidence="19">4.2.1.136</ecNumber>
        </recommendedName>
        <alternativeName>
            <fullName evidence="19">ADP-dependent NAD(P)HX dehydratase</fullName>
        </alternativeName>
    </domain>
    <domain>
        <recommendedName>
            <fullName evidence="19">NAD(P)H-hydrate epimerase</fullName>
            <ecNumber evidence="19">5.1.99.6</ecNumber>
        </recommendedName>
    </domain>
</protein>
<keyword evidence="22" id="KW-0808">Transferase</keyword>
<keyword evidence="11 18" id="KW-0413">Isomerase</keyword>
<dbReference type="InterPro" id="IPR000631">
    <property type="entry name" value="CARKD"/>
</dbReference>
<dbReference type="STRING" id="696281.Desru_0765"/>
<evidence type="ECO:0000256" key="15">
    <source>
        <dbReference type="ARBA" id="ARBA00048238"/>
    </source>
</evidence>
<dbReference type="PANTHER" id="PTHR12592">
    <property type="entry name" value="ATP-DEPENDENT (S)-NAD(P)H-HYDRATE DEHYDRATASE FAMILY MEMBER"/>
    <property type="match status" value="1"/>
</dbReference>
<dbReference type="Gene3D" id="3.40.1190.20">
    <property type="match status" value="1"/>
</dbReference>
<dbReference type="Pfam" id="PF03853">
    <property type="entry name" value="YjeF_N"/>
    <property type="match status" value="1"/>
</dbReference>